<evidence type="ECO:0000256" key="4">
    <source>
        <dbReference type="ARBA" id="ARBA00022692"/>
    </source>
</evidence>
<comment type="similarity">
    <text evidence="2">Belongs to the resistance-nodulation-cell division (RND) (TC 2.A.6) family. MmpL subfamily.</text>
</comment>
<dbReference type="PANTHER" id="PTHR33406">
    <property type="entry name" value="MEMBRANE PROTEIN MJ1562-RELATED"/>
    <property type="match status" value="1"/>
</dbReference>
<evidence type="ECO:0000256" key="5">
    <source>
        <dbReference type="ARBA" id="ARBA00022989"/>
    </source>
</evidence>
<feature type="transmembrane region" description="Helical" evidence="7">
    <location>
        <begin position="233"/>
        <end position="255"/>
    </location>
</feature>
<name>A0A8J4AKC5_9ACTN</name>
<feature type="transmembrane region" description="Helical" evidence="7">
    <location>
        <begin position="309"/>
        <end position="331"/>
    </location>
</feature>
<evidence type="ECO:0000313" key="10">
    <source>
        <dbReference type="Proteomes" id="UP000614996"/>
    </source>
</evidence>
<comment type="caution">
    <text evidence="9">The sequence shown here is derived from an EMBL/GenBank/DDBJ whole genome shotgun (WGS) entry which is preliminary data.</text>
</comment>
<feature type="transmembrane region" description="Helical" evidence="7">
    <location>
        <begin position="627"/>
        <end position="650"/>
    </location>
</feature>
<evidence type="ECO:0000256" key="1">
    <source>
        <dbReference type="ARBA" id="ARBA00004651"/>
    </source>
</evidence>
<evidence type="ECO:0000256" key="6">
    <source>
        <dbReference type="ARBA" id="ARBA00023136"/>
    </source>
</evidence>
<evidence type="ECO:0000313" key="9">
    <source>
        <dbReference type="EMBL" id="GIL30932.1"/>
    </source>
</evidence>
<feature type="transmembrane region" description="Helical" evidence="7">
    <location>
        <begin position="369"/>
        <end position="387"/>
    </location>
</feature>
<feature type="transmembrane region" description="Helical" evidence="7">
    <location>
        <begin position="530"/>
        <end position="547"/>
    </location>
</feature>
<keyword evidence="10" id="KW-1185">Reference proteome</keyword>
<dbReference type="GO" id="GO:0005886">
    <property type="term" value="C:plasma membrane"/>
    <property type="evidence" value="ECO:0007669"/>
    <property type="project" value="UniProtKB-SubCell"/>
</dbReference>
<feature type="transmembrane region" description="Helical" evidence="7">
    <location>
        <begin position="200"/>
        <end position="221"/>
    </location>
</feature>
<evidence type="ECO:0000256" key="3">
    <source>
        <dbReference type="ARBA" id="ARBA00022475"/>
    </source>
</evidence>
<feature type="transmembrane region" description="Helical" evidence="7">
    <location>
        <begin position="276"/>
        <end position="297"/>
    </location>
</feature>
<dbReference type="PANTHER" id="PTHR33406:SF6">
    <property type="entry name" value="MEMBRANE PROTEIN YDGH-RELATED"/>
    <property type="match status" value="1"/>
</dbReference>
<feature type="transmembrane region" description="Helical" evidence="7">
    <location>
        <begin position="587"/>
        <end position="606"/>
    </location>
</feature>
<dbReference type="AlphaFoldDB" id="A0A8J4AKC5"/>
<proteinExistence type="inferred from homology"/>
<keyword evidence="6 7" id="KW-0472">Membrane</keyword>
<reference evidence="10" key="1">
    <citation type="journal article" date="2021" name="Int. J. Syst. Evol. Microbiol.">
        <title>Actinocatenispora comari sp. nov., an endophytic actinomycete isolated from aerial parts of Comarum salesowianum.</title>
        <authorList>
            <person name="Oyunbileg N."/>
            <person name="Iizaka Y."/>
            <person name="Hamada M."/>
            <person name="Davaapurev B.O."/>
            <person name="Fukumoto A."/>
            <person name="Tsetseg B."/>
            <person name="Kato F."/>
            <person name="Tamura T."/>
            <person name="Batkhuu J."/>
            <person name="Anzai Y."/>
        </authorList>
    </citation>
    <scope>NUCLEOTIDE SEQUENCE [LARGE SCALE GENOMIC DNA]</scope>
    <source>
        <strain evidence="10">NUM-2625</strain>
    </source>
</reference>
<dbReference type="InterPro" id="IPR050545">
    <property type="entry name" value="Mycobact_MmpL"/>
</dbReference>
<keyword evidence="4 7" id="KW-0812">Transmembrane</keyword>
<feature type="transmembrane region" description="Helical" evidence="7">
    <location>
        <begin position="656"/>
        <end position="679"/>
    </location>
</feature>
<dbReference type="Proteomes" id="UP000614996">
    <property type="component" value="Unassembled WGS sequence"/>
</dbReference>
<dbReference type="PROSITE" id="PS50156">
    <property type="entry name" value="SSD"/>
    <property type="match status" value="1"/>
</dbReference>
<feature type="transmembrane region" description="Helical" evidence="7">
    <location>
        <begin position="554"/>
        <end position="575"/>
    </location>
</feature>
<dbReference type="SUPFAM" id="SSF82866">
    <property type="entry name" value="Multidrug efflux transporter AcrB transmembrane domain"/>
    <property type="match status" value="2"/>
</dbReference>
<comment type="subcellular location">
    <subcellularLocation>
        <location evidence="1">Cell membrane</location>
        <topology evidence="1">Multi-pass membrane protein</topology>
    </subcellularLocation>
</comment>
<keyword evidence="3" id="KW-1003">Cell membrane</keyword>
<gene>
    <name evidence="9" type="ORF">NUM_61860</name>
</gene>
<dbReference type="Pfam" id="PF03176">
    <property type="entry name" value="MMPL"/>
    <property type="match status" value="2"/>
</dbReference>
<dbReference type="EMBL" id="BOPO01000128">
    <property type="protein sequence ID" value="GIL30932.1"/>
    <property type="molecule type" value="Genomic_DNA"/>
</dbReference>
<dbReference type="Gene3D" id="1.20.1640.10">
    <property type="entry name" value="Multidrug efflux transporter AcrB transmembrane domain"/>
    <property type="match status" value="2"/>
</dbReference>
<evidence type="ECO:0000259" key="8">
    <source>
        <dbReference type="PROSITE" id="PS50156"/>
    </source>
</evidence>
<accession>A0A8J4AKC5</accession>
<protein>
    <submittedName>
        <fullName evidence="9">Membrane protein</fullName>
    </submittedName>
</protein>
<feature type="transmembrane region" description="Helical" evidence="7">
    <location>
        <begin position="169"/>
        <end position="193"/>
    </location>
</feature>
<sequence length="717" mass="75308">MTEPQRRRPARRWLRWAVPAALVLVWLVGGGPLGSAIGKLSQVQTNDNAAFLPSSSESTTVQREAARFVDSSTVPAIVVYHRSPKLTDRDLANIRSDRKRLNDWHAVKGQISPPMVSKDGQAVEMVVPLGNGSSLSGQVDTLRSRLTAPDGGSAHVAGPAGLTADLGNAFAGIDGTLLLVTGALVFLILIVVYRSPLLPLVVLATAVLALAVAGAIIYQLAGHNVIDLNGQSQGILFILVIGACTDYALLLVARYREELRRHPDRFGALRTAYRAAVEPIAASGGTVILGVLCLLVTNLKSTQGLGPVAAIGIGASLLAALTFLPAALALLGRAAFWPALPHYAPDHPDTVTGHTVWARIGRWIGGRPRTVWITVALILIALGAAFLPQLKASGTTQTALFLRPQDSVAGQQIITAHFPAGAGNPTQILAAATRTDEVSKVVRGTKGVVPDSVVPVGKRGVPGGPAKVVDGRVLIDATLTNPPDSQAAIDTIQRLRDRLDEQQPSAHAVVGGYTATQADTLATSRRDRTVVIPMVLAVILLVLILLLRALVAPLMLVASVVASFAATLGVSALVFNHLLHFPGADPSVPLFAFVFLVALGVDYNIFLMSRVREESKRGTTRTGTLTALTATGGVITSAGIVLAATFAALAVIPLLFLAQIAFLVAFGVLLDTLLVRTLLVPALVIDVGRTVWWPSRLSRSSVATTDQDTARPARPSG</sequence>
<feature type="domain" description="SSD" evidence="8">
    <location>
        <begin position="557"/>
        <end position="685"/>
    </location>
</feature>
<evidence type="ECO:0000256" key="2">
    <source>
        <dbReference type="ARBA" id="ARBA00010157"/>
    </source>
</evidence>
<organism evidence="9 10">
    <name type="scientific">Actinocatenispora comari</name>
    <dbReference type="NCBI Taxonomy" id="2807577"/>
    <lineage>
        <taxon>Bacteria</taxon>
        <taxon>Bacillati</taxon>
        <taxon>Actinomycetota</taxon>
        <taxon>Actinomycetes</taxon>
        <taxon>Micromonosporales</taxon>
        <taxon>Micromonosporaceae</taxon>
        <taxon>Actinocatenispora</taxon>
    </lineage>
</organism>
<dbReference type="InterPro" id="IPR000731">
    <property type="entry name" value="SSD"/>
</dbReference>
<dbReference type="InterPro" id="IPR004869">
    <property type="entry name" value="MMPL_dom"/>
</dbReference>
<evidence type="ECO:0000256" key="7">
    <source>
        <dbReference type="SAM" id="Phobius"/>
    </source>
</evidence>
<keyword evidence="5 7" id="KW-1133">Transmembrane helix</keyword>